<feature type="transmembrane region" description="Helical" evidence="5">
    <location>
        <begin position="47"/>
        <end position="67"/>
    </location>
</feature>
<comment type="subcellular location">
    <subcellularLocation>
        <location evidence="1">Membrane</location>
        <topology evidence="1">Multi-pass membrane protein</topology>
    </subcellularLocation>
</comment>
<name>A0A3A4NJB0_ABYX5</name>
<feature type="transmembrane region" description="Helical" evidence="5">
    <location>
        <begin position="12"/>
        <end position="41"/>
    </location>
</feature>
<evidence type="ECO:0000256" key="2">
    <source>
        <dbReference type="ARBA" id="ARBA00022692"/>
    </source>
</evidence>
<keyword evidence="3 5" id="KW-1133">Transmembrane helix</keyword>
<dbReference type="InterPro" id="IPR052165">
    <property type="entry name" value="Membrane_assoc_protease"/>
</dbReference>
<feature type="domain" description="NfeD-like C-terminal" evidence="6">
    <location>
        <begin position="98"/>
        <end position="152"/>
    </location>
</feature>
<proteinExistence type="predicted"/>
<accession>A0A3A4NJB0</accession>
<dbReference type="Gene3D" id="2.40.50.140">
    <property type="entry name" value="Nucleic acid-binding proteins"/>
    <property type="match status" value="1"/>
</dbReference>
<sequence>MVVLLLFIAAIVLIYLELFLPGLIFGILGLLAFGASVFFAFYYYEAMGFWIVIGELCVAAVLLLLALRRFPHSYLGRMLILNRNLDKKSGYSGTDSLERYLGKEGVSLTHLRPAGIAQVGSIRLDVVTDGSFIEKDRKVKVVQVEGNRVVVREAHPMSSETGG</sequence>
<evidence type="ECO:0000256" key="4">
    <source>
        <dbReference type="ARBA" id="ARBA00023136"/>
    </source>
</evidence>
<dbReference type="EMBL" id="QZKU01000135">
    <property type="protein sequence ID" value="RJP15324.1"/>
    <property type="molecule type" value="Genomic_DNA"/>
</dbReference>
<evidence type="ECO:0000256" key="3">
    <source>
        <dbReference type="ARBA" id="ARBA00022989"/>
    </source>
</evidence>
<reference evidence="7 8" key="1">
    <citation type="journal article" date="2017" name="ISME J.">
        <title>Energy and carbon metabolisms in a deep terrestrial subsurface fluid microbial community.</title>
        <authorList>
            <person name="Momper L."/>
            <person name="Jungbluth S.P."/>
            <person name="Lee M.D."/>
            <person name="Amend J.P."/>
        </authorList>
    </citation>
    <scope>NUCLEOTIDE SEQUENCE [LARGE SCALE GENOMIC DNA]</scope>
    <source>
        <strain evidence="7">SURF_5</strain>
    </source>
</reference>
<keyword evidence="4 5" id="KW-0472">Membrane</keyword>
<evidence type="ECO:0000259" key="6">
    <source>
        <dbReference type="Pfam" id="PF01957"/>
    </source>
</evidence>
<evidence type="ECO:0000313" key="7">
    <source>
        <dbReference type="EMBL" id="RJP15324.1"/>
    </source>
</evidence>
<dbReference type="PANTHER" id="PTHR33507:SF3">
    <property type="entry name" value="INNER MEMBRANE PROTEIN YBBJ"/>
    <property type="match status" value="1"/>
</dbReference>
<dbReference type="GO" id="GO:0005886">
    <property type="term" value="C:plasma membrane"/>
    <property type="evidence" value="ECO:0007669"/>
    <property type="project" value="TreeGrafter"/>
</dbReference>
<keyword evidence="2 5" id="KW-0812">Transmembrane</keyword>
<dbReference type="Pfam" id="PF01957">
    <property type="entry name" value="NfeD"/>
    <property type="match status" value="1"/>
</dbReference>
<comment type="caution">
    <text evidence="7">The sequence shown here is derived from an EMBL/GenBank/DDBJ whole genome shotgun (WGS) entry which is preliminary data.</text>
</comment>
<dbReference type="PANTHER" id="PTHR33507">
    <property type="entry name" value="INNER MEMBRANE PROTEIN YBBJ"/>
    <property type="match status" value="1"/>
</dbReference>
<evidence type="ECO:0000256" key="1">
    <source>
        <dbReference type="ARBA" id="ARBA00004141"/>
    </source>
</evidence>
<protein>
    <recommendedName>
        <fullName evidence="6">NfeD-like C-terminal domain-containing protein</fullName>
    </recommendedName>
</protein>
<dbReference type="InterPro" id="IPR002810">
    <property type="entry name" value="NfeD-like_C"/>
</dbReference>
<dbReference type="InterPro" id="IPR012340">
    <property type="entry name" value="NA-bd_OB-fold"/>
</dbReference>
<gene>
    <name evidence="7" type="ORF">C4520_20285</name>
</gene>
<dbReference type="AlphaFoldDB" id="A0A3A4NJB0"/>
<evidence type="ECO:0000313" key="8">
    <source>
        <dbReference type="Proteomes" id="UP000265882"/>
    </source>
</evidence>
<dbReference type="Proteomes" id="UP000265882">
    <property type="component" value="Unassembled WGS sequence"/>
</dbReference>
<evidence type="ECO:0000256" key="5">
    <source>
        <dbReference type="SAM" id="Phobius"/>
    </source>
</evidence>
<organism evidence="7 8">
    <name type="scientific">Abyssobacteria bacterium (strain SURF_5)</name>
    <dbReference type="NCBI Taxonomy" id="2093360"/>
    <lineage>
        <taxon>Bacteria</taxon>
        <taxon>Pseudomonadati</taxon>
        <taxon>Candidatus Hydrogenedentota</taxon>
        <taxon>Candidatus Abyssobacteria</taxon>
    </lineage>
</organism>